<accession>A0AAJ0BTR6</accession>
<reference evidence="2" key="1">
    <citation type="submission" date="2023-06" db="EMBL/GenBank/DDBJ databases">
        <title>Genome-scale phylogeny and comparative genomics of the fungal order Sordariales.</title>
        <authorList>
            <consortium name="Lawrence Berkeley National Laboratory"/>
            <person name="Hensen N."/>
            <person name="Bonometti L."/>
            <person name="Westerberg I."/>
            <person name="Brannstrom I.O."/>
            <person name="Guillou S."/>
            <person name="Cros-Aarteil S."/>
            <person name="Calhoun S."/>
            <person name="Haridas S."/>
            <person name="Kuo A."/>
            <person name="Mondo S."/>
            <person name="Pangilinan J."/>
            <person name="Riley R."/>
            <person name="Labutti K."/>
            <person name="Andreopoulos B."/>
            <person name="Lipzen A."/>
            <person name="Chen C."/>
            <person name="Yanf M."/>
            <person name="Daum C."/>
            <person name="Ng V."/>
            <person name="Clum A."/>
            <person name="Steindorff A."/>
            <person name="Ohm R."/>
            <person name="Martin F."/>
            <person name="Silar P."/>
            <person name="Natvig D."/>
            <person name="Lalanne C."/>
            <person name="Gautier V."/>
            <person name="Ament-Velasquez S.L."/>
            <person name="Kruys A."/>
            <person name="Hutchinson M.I."/>
            <person name="Powell A.J."/>
            <person name="Barry K."/>
            <person name="Miller A.N."/>
            <person name="Grigoriev I.V."/>
            <person name="Debuchy R."/>
            <person name="Gladieux P."/>
            <person name="Thoren M.H."/>
            <person name="Johannesson H."/>
        </authorList>
    </citation>
    <scope>NUCLEOTIDE SEQUENCE</scope>
    <source>
        <strain evidence="2">8032-3</strain>
    </source>
</reference>
<evidence type="ECO:0000256" key="1">
    <source>
        <dbReference type="SAM" id="MobiDB-lite"/>
    </source>
</evidence>
<dbReference type="Proteomes" id="UP001244011">
    <property type="component" value="Unassembled WGS sequence"/>
</dbReference>
<dbReference type="AlphaFoldDB" id="A0AAJ0BTR6"/>
<dbReference type="GeneID" id="85315191"/>
<feature type="compositionally biased region" description="Acidic residues" evidence="1">
    <location>
        <begin position="246"/>
        <end position="261"/>
    </location>
</feature>
<proteinExistence type="predicted"/>
<evidence type="ECO:0000313" key="2">
    <source>
        <dbReference type="EMBL" id="KAK1763248.1"/>
    </source>
</evidence>
<feature type="region of interest" description="Disordered" evidence="1">
    <location>
        <begin position="237"/>
        <end position="261"/>
    </location>
</feature>
<gene>
    <name evidence="2" type="ORF">QBC33DRAFT_598812</name>
</gene>
<dbReference type="RefSeq" id="XP_060279461.1">
    <property type="nucleotide sequence ID" value="XM_060432004.1"/>
</dbReference>
<organism evidence="2 3">
    <name type="scientific">Phialemonium atrogriseum</name>
    <dbReference type="NCBI Taxonomy" id="1093897"/>
    <lineage>
        <taxon>Eukaryota</taxon>
        <taxon>Fungi</taxon>
        <taxon>Dikarya</taxon>
        <taxon>Ascomycota</taxon>
        <taxon>Pezizomycotina</taxon>
        <taxon>Sordariomycetes</taxon>
        <taxon>Sordariomycetidae</taxon>
        <taxon>Cephalothecales</taxon>
        <taxon>Cephalothecaceae</taxon>
        <taxon>Phialemonium</taxon>
    </lineage>
</organism>
<dbReference type="EMBL" id="MU839029">
    <property type="protein sequence ID" value="KAK1763248.1"/>
    <property type="molecule type" value="Genomic_DNA"/>
</dbReference>
<comment type="caution">
    <text evidence="2">The sequence shown here is derived from an EMBL/GenBank/DDBJ whole genome shotgun (WGS) entry which is preliminary data.</text>
</comment>
<name>A0AAJ0BTR6_9PEZI</name>
<sequence>MKATFHLAPRFTIKPPPDGPLHLGTIVDNLTDMEPVNETCRLPLPGKVYEHRASGFTATRSQLASGRYGVWARFVGVEGVGGEVSATAERSTAHTFRFEHLDEITFTATDAYMVESMNVRDVRLFVEGGGFEPVYMVTGLKIARGPAVSMSEGRSRGVAVELGLSQSGGIEGLEVGPRFERAGDEACSVEWEKSDDFVVGIRVKRLRFKRGFFWRKPGAVVGEHFRRGATLVDNDDTVAAPKGLDEVEADDEIGDDDEDMEDRVRVVDGEETWVVPQS</sequence>
<keyword evidence="3" id="KW-1185">Reference proteome</keyword>
<evidence type="ECO:0000313" key="3">
    <source>
        <dbReference type="Proteomes" id="UP001244011"/>
    </source>
</evidence>
<protein>
    <submittedName>
        <fullName evidence="2">Major facilitator superfamily MFS-1</fullName>
    </submittedName>
</protein>